<protein>
    <submittedName>
        <fullName evidence="3">Uncharacterized protein</fullName>
    </submittedName>
</protein>
<feature type="signal peptide" evidence="2">
    <location>
        <begin position="1"/>
        <end position="17"/>
    </location>
</feature>
<evidence type="ECO:0000256" key="1">
    <source>
        <dbReference type="SAM" id="MobiDB-lite"/>
    </source>
</evidence>
<organism evidence="3 4">
    <name type="scientific">Phyllosticta citriasiana</name>
    <dbReference type="NCBI Taxonomy" id="595635"/>
    <lineage>
        <taxon>Eukaryota</taxon>
        <taxon>Fungi</taxon>
        <taxon>Dikarya</taxon>
        <taxon>Ascomycota</taxon>
        <taxon>Pezizomycotina</taxon>
        <taxon>Dothideomycetes</taxon>
        <taxon>Dothideomycetes incertae sedis</taxon>
        <taxon>Botryosphaeriales</taxon>
        <taxon>Phyllostictaceae</taxon>
        <taxon>Phyllosticta</taxon>
    </lineage>
</organism>
<evidence type="ECO:0000313" key="3">
    <source>
        <dbReference type="EMBL" id="KAK7509830.1"/>
    </source>
</evidence>
<dbReference type="EMBL" id="JBBPHU010000016">
    <property type="protein sequence ID" value="KAK7509830.1"/>
    <property type="molecule type" value="Genomic_DNA"/>
</dbReference>
<keyword evidence="4" id="KW-1185">Reference proteome</keyword>
<feature type="region of interest" description="Disordered" evidence="1">
    <location>
        <begin position="230"/>
        <end position="262"/>
    </location>
</feature>
<dbReference type="Proteomes" id="UP001363622">
    <property type="component" value="Unassembled WGS sequence"/>
</dbReference>
<feature type="compositionally biased region" description="Low complexity" evidence="1">
    <location>
        <begin position="185"/>
        <end position="195"/>
    </location>
</feature>
<reference evidence="3 4" key="1">
    <citation type="submission" date="2024-04" db="EMBL/GenBank/DDBJ databases">
        <title>Phyllosticta paracitricarpa is synonymous to the EU quarantine fungus P. citricarpa based on phylogenomic analyses.</title>
        <authorList>
            <consortium name="Lawrence Berkeley National Laboratory"/>
            <person name="Van Ingen-Buijs V.A."/>
            <person name="Van Westerhoven A.C."/>
            <person name="Haridas S."/>
            <person name="Skiadas P."/>
            <person name="Martin F."/>
            <person name="Groenewald J.Z."/>
            <person name="Crous P.W."/>
            <person name="Seidl M.F."/>
        </authorList>
    </citation>
    <scope>NUCLEOTIDE SEQUENCE [LARGE SCALE GENOMIC DNA]</scope>
    <source>
        <strain evidence="3 4">CBS 123371</strain>
    </source>
</reference>
<gene>
    <name evidence="3" type="ORF">IWZ03DRAFT_89848</name>
</gene>
<evidence type="ECO:0000313" key="4">
    <source>
        <dbReference type="Proteomes" id="UP001363622"/>
    </source>
</evidence>
<feature type="chain" id="PRO_5045830241" evidence="2">
    <location>
        <begin position="18"/>
        <end position="408"/>
    </location>
</feature>
<sequence>MFLRLALVACLLALADARTGQEQIPIAAIRAINGDRRGQADAIADRAVTDLLTTANSCDKLRRADQIIAQLGNGADSLKAAIGMVAAEKNFNNDRGSGLPAVCGEPALPQTPQLRGITPLIDPEVLNAQVANQLSAKTEAAPIDARGLSIADLMVANGFTQFIRESLDGSTTNSQNQNPAPPSNNPNVNPNSANSGEGGNGAGVGTNNPNAGGAGVAGAGAGGSSNGNTGVTASGGGSTGIGGASGSGSISDPLVISPQFSGQGQTAQAASNEVNLQASSISGVDFGKCVPIMKFEGELDGRSANEGAFQAIDPQIAAGQQSSGDPKDITSRICSQVSSAACGANDAAKGACESARAQVAAQKDNDKGTADAWNTALGFAGTKTNPGGGRENPRSRRRRLRSRGFDAS</sequence>
<feature type="region of interest" description="Disordered" evidence="1">
    <location>
        <begin position="378"/>
        <end position="408"/>
    </location>
</feature>
<feature type="region of interest" description="Disordered" evidence="1">
    <location>
        <begin position="169"/>
        <end position="209"/>
    </location>
</feature>
<name>A0ABR1K9E3_9PEZI</name>
<feature type="compositionally biased region" description="Gly residues" evidence="1">
    <location>
        <begin position="233"/>
        <end position="246"/>
    </location>
</feature>
<comment type="caution">
    <text evidence="3">The sequence shown here is derived from an EMBL/GenBank/DDBJ whole genome shotgun (WGS) entry which is preliminary data.</text>
</comment>
<proteinExistence type="predicted"/>
<accession>A0ABR1K9E3</accession>
<evidence type="ECO:0000256" key="2">
    <source>
        <dbReference type="SAM" id="SignalP"/>
    </source>
</evidence>
<keyword evidence="2" id="KW-0732">Signal</keyword>